<dbReference type="VEuPathDB" id="FungiDB:P174DRAFT_486598"/>
<feature type="compositionally biased region" description="Polar residues" evidence="1">
    <location>
        <begin position="1"/>
        <end position="18"/>
    </location>
</feature>
<gene>
    <name evidence="2" type="ORF">P174DRAFT_486598</name>
</gene>
<proteinExistence type="predicted"/>
<dbReference type="RefSeq" id="XP_024683091.1">
    <property type="nucleotide sequence ID" value="XM_024830778.1"/>
</dbReference>
<dbReference type="OMA" id="RRHIQWA"/>
<dbReference type="OrthoDB" id="307488at2759"/>
<dbReference type="GeneID" id="36538112"/>
<dbReference type="Proteomes" id="UP000234474">
    <property type="component" value="Unassembled WGS sequence"/>
</dbReference>
<dbReference type="Pfam" id="PF07491">
    <property type="entry name" value="PPI_Ypi1"/>
    <property type="match status" value="1"/>
</dbReference>
<feature type="compositionally biased region" description="Polar residues" evidence="1">
    <location>
        <begin position="114"/>
        <end position="134"/>
    </location>
</feature>
<dbReference type="STRING" id="1392255.A0A2I1CA74"/>
<comment type="caution">
    <text evidence="2">The sequence shown here is derived from an EMBL/GenBank/DDBJ whole genome shotgun (WGS) entry which is preliminary data.</text>
</comment>
<feature type="compositionally biased region" description="Basic residues" evidence="1">
    <location>
        <begin position="137"/>
        <end position="151"/>
    </location>
</feature>
<sequence>MSRTRQVPSNTASSSHIQLLSPAVPQENHSSVRISGTLRLRAENDSIATDQIEDATPGRHIRWTEDVVDNEGMGKKSSKGESSSESEDSTSSSSESESDNDVDCRDPIGRAQNHKQNAQDASQSPSNPSLNRGRTPSCRKRHARRNGKRKPSPNAYEKMPKVKGQPRNTGL</sequence>
<accession>A0A2I1CA74</accession>
<dbReference type="AlphaFoldDB" id="A0A2I1CA74"/>
<keyword evidence="3" id="KW-1185">Reference proteome</keyword>
<protein>
    <submittedName>
        <fullName evidence="2">Protein phosphatase 1 regulatory subunit Ypi1p</fullName>
    </submittedName>
</protein>
<evidence type="ECO:0000256" key="1">
    <source>
        <dbReference type="SAM" id="MobiDB-lite"/>
    </source>
</evidence>
<name>A0A2I1CA74_ASPN1</name>
<feature type="region of interest" description="Disordered" evidence="1">
    <location>
        <begin position="1"/>
        <end position="171"/>
    </location>
</feature>
<reference evidence="3" key="1">
    <citation type="journal article" date="2018" name="Proc. Natl. Acad. Sci. U.S.A.">
        <title>Linking secondary metabolites to gene clusters through genome sequencing of six diverse Aspergillus species.</title>
        <authorList>
            <person name="Kaerboelling I."/>
            <person name="Vesth T.C."/>
            <person name="Frisvad J.C."/>
            <person name="Nybo J.L."/>
            <person name="Theobald S."/>
            <person name="Kuo A."/>
            <person name="Bowyer P."/>
            <person name="Matsuda Y."/>
            <person name="Mondo S."/>
            <person name="Lyhne E.K."/>
            <person name="Kogle M.E."/>
            <person name="Clum A."/>
            <person name="Lipzen A."/>
            <person name="Salamov A."/>
            <person name="Ngan C.Y."/>
            <person name="Daum C."/>
            <person name="Chiniquy J."/>
            <person name="Barry K."/>
            <person name="LaButti K."/>
            <person name="Haridas S."/>
            <person name="Simmons B.A."/>
            <person name="Magnuson J.K."/>
            <person name="Mortensen U.H."/>
            <person name="Larsen T.O."/>
            <person name="Grigoriev I.V."/>
            <person name="Baker S.E."/>
            <person name="Andersen M.R."/>
        </authorList>
    </citation>
    <scope>NUCLEOTIDE SEQUENCE [LARGE SCALE GENOMIC DNA]</scope>
    <source>
        <strain evidence="3">IBT 16806</strain>
    </source>
</reference>
<evidence type="ECO:0000313" key="2">
    <source>
        <dbReference type="EMBL" id="PKX94496.1"/>
    </source>
</evidence>
<organism evidence="2 3">
    <name type="scientific">Aspergillus novofumigatus (strain IBT 16806)</name>
    <dbReference type="NCBI Taxonomy" id="1392255"/>
    <lineage>
        <taxon>Eukaryota</taxon>
        <taxon>Fungi</taxon>
        <taxon>Dikarya</taxon>
        <taxon>Ascomycota</taxon>
        <taxon>Pezizomycotina</taxon>
        <taxon>Eurotiomycetes</taxon>
        <taxon>Eurotiomycetidae</taxon>
        <taxon>Eurotiales</taxon>
        <taxon>Aspergillaceae</taxon>
        <taxon>Aspergillus</taxon>
        <taxon>Aspergillus subgen. Fumigati</taxon>
    </lineage>
</organism>
<dbReference type="EMBL" id="MSZS01000004">
    <property type="protein sequence ID" value="PKX94496.1"/>
    <property type="molecule type" value="Genomic_DNA"/>
</dbReference>
<evidence type="ECO:0000313" key="3">
    <source>
        <dbReference type="Proteomes" id="UP000234474"/>
    </source>
</evidence>
<dbReference type="InterPro" id="IPR011107">
    <property type="entry name" value="PPI_Ypi1"/>
</dbReference>
<dbReference type="GO" id="GO:0004865">
    <property type="term" value="F:protein serine/threonine phosphatase inhibitor activity"/>
    <property type="evidence" value="ECO:0007669"/>
    <property type="project" value="InterPro"/>
</dbReference>